<dbReference type="InterPro" id="IPR040639">
    <property type="entry name" value="A2MG_MG1"/>
</dbReference>
<reference evidence="2" key="1">
    <citation type="submission" date="2021-03" db="EMBL/GenBank/DDBJ databases">
        <title>Molecular epidemiology and mechanisms of colistin and carbapenem resistance in Enterobacteriaceae from clinical isolates, the environment and porcine samples in Pretoria, South Africa.</title>
        <authorList>
            <person name="Bogoshi D."/>
            <person name="Mbelle N.M."/>
            <person name="Naidoo V."/>
            <person name="Osei Sekyere J."/>
        </authorList>
    </citation>
    <scope>NUCLEOTIDE SEQUENCE</scope>
    <source>
        <strain evidence="2">C052</strain>
    </source>
</reference>
<sequence length="78" mass="9165">MNLIDVKAGKLDGAWELSDNQMELRFRHLPPSKELNLTINPGIKAVNERTTTENFEKKIDHCTNHPNRWFCKQRLFIT</sequence>
<evidence type="ECO:0000313" key="3">
    <source>
        <dbReference type="Proteomes" id="UP000664477"/>
    </source>
</evidence>
<protein>
    <recommendedName>
        <fullName evidence="1">Alpha-2-macroglobulin MG1 domain-containing protein</fullName>
    </recommendedName>
</protein>
<evidence type="ECO:0000313" key="2">
    <source>
        <dbReference type="EMBL" id="MBO1916434.1"/>
    </source>
</evidence>
<evidence type="ECO:0000259" key="1">
    <source>
        <dbReference type="Pfam" id="PF17970"/>
    </source>
</evidence>
<accession>A0A939SJH9</accession>
<dbReference type="Pfam" id="PF17970">
    <property type="entry name" value="bMG1"/>
    <property type="match status" value="1"/>
</dbReference>
<comment type="caution">
    <text evidence="2">The sequence shown here is derived from an EMBL/GenBank/DDBJ whole genome shotgun (WGS) entry which is preliminary data.</text>
</comment>
<dbReference type="EMBL" id="JAGETQ010000104">
    <property type="protein sequence ID" value="MBO1916434.1"/>
    <property type="molecule type" value="Genomic_DNA"/>
</dbReference>
<dbReference type="Proteomes" id="UP000664477">
    <property type="component" value="Unassembled WGS sequence"/>
</dbReference>
<name>A0A939SJH9_PRORE</name>
<gene>
    <name evidence="2" type="ORF">J4727_15290</name>
</gene>
<feature type="domain" description="Alpha-2-macroglobulin MG1" evidence="1">
    <location>
        <begin position="2"/>
        <end position="60"/>
    </location>
</feature>
<dbReference type="AlphaFoldDB" id="A0A939SJH9"/>
<proteinExistence type="predicted"/>
<organism evidence="2 3">
    <name type="scientific">Providencia rettgeri</name>
    <dbReference type="NCBI Taxonomy" id="587"/>
    <lineage>
        <taxon>Bacteria</taxon>
        <taxon>Pseudomonadati</taxon>
        <taxon>Pseudomonadota</taxon>
        <taxon>Gammaproteobacteria</taxon>
        <taxon>Enterobacterales</taxon>
        <taxon>Morganellaceae</taxon>
        <taxon>Providencia</taxon>
    </lineage>
</organism>